<proteinExistence type="inferred from homology"/>
<evidence type="ECO:0000256" key="4">
    <source>
        <dbReference type="ARBA" id="ARBA00022540"/>
    </source>
</evidence>
<evidence type="ECO:0000256" key="1">
    <source>
        <dbReference type="ARBA" id="ARBA00004514"/>
    </source>
</evidence>
<dbReference type="AlphaFoldDB" id="A0AAD5IBA4"/>
<comment type="subcellular location">
    <subcellularLocation>
        <location evidence="1">Cytoplasm</location>
        <location evidence="1">Cytosol</location>
    </subcellularLocation>
</comment>
<keyword evidence="5" id="KW-0648">Protein biosynthesis</keyword>
<evidence type="ECO:0000256" key="2">
    <source>
        <dbReference type="ARBA" id="ARBA00007251"/>
    </source>
</evidence>
<keyword evidence="12" id="KW-1185">Reference proteome</keyword>
<dbReference type="InterPro" id="IPR000649">
    <property type="entry name" value="IF-2B-related"/>
</dbReference>
<evidence type="ECO:0000313" key="12">
    <source>
        <dbReference type="Proteomes" id="UP001064489"/>
    </source>
</evidence>
<evidence type="ECO:0000256" key="6">
    <source>
        <dbReference type="ARBA" id="ARBA00044122"/>
    </source>
</evidence>
<dbReference type="GO" id="GO:0003743">
    <property type="term" value="F:translation initiation factor activity"/>
    <property type="evidence" value="ECO:0007669"/>
    <property type="project" value="UniProtKB-KW"/>
</dbReference>
<dbReference type="PANTHER" id="PTHR45859:SF1">
    <property type="entry name" value="TRANSLATION INITIATION FACTOR EIF-2B SUBUNIT BETA"/>
    <property type="match status" value="1"/>
</dbReference>
<organism evidence="11 12">
    <name type="scientific">Acer negundo</name>
    <name type="common">Box elder</name>
    <dbReference type="NCBI Taxonomy" id="4023"/>
    <lineage>
        <taxon>Eukaryota</taxon>
        <taxon>Viridiplantae</taxon>
        <taxon>Streptophyta</taxon>
        <taxon>Embryophyta</taxon>
        <taxon>Tracheophyta</taxon>
        <taxon>Spermatophyta</taxon>
        <taxon>Magnoliopsida</taxon>
        <taxon>eudicotyledons</taxon>
        <taxon>Gunneridae</taxon>
        <taxon>Pentapetalae</taxon>
        <taxon>rosids</taxon>
        <taxon>malvids</taxon>
        <taxon>Sapindales</taxon>
        <taxon>Sapindaceae</taxon>
        <taxon>Hippocastanoideae</taxon>
        <taxon>Acereae</taxon>
        <taxon>Acer</taxon>
    </lineage>
</organism>
<dbReference type="GO" id="GO:0005829">
    <property type="term" value="C:cytosol"/>
    <property type="evidence" value="ECO:0007669"/>
    <property type="project" value="UniProtKB-SubCell"/>
</dbReference>
<accession>A0AAD5IBA4</accession>
<evidence type="ECO:0000256" key="10">
    <source>
        <dbReference type="SAM" id="MobiDB-lite"/>
    </source>
</evidence>
<evidence type="ECO:0000256" key="8">
    <source>
        <dbReference type="ARBA" id="ARBA00046432"/>
    </source>
</evidence>
<reference evidence="11" key="2">
    <citation type="submission" date="2023-02" db="EMBL/GenBank/DDBJ databases">
        <authorList>
            <person name="Swenson N.G."/>
            <person name="Wegrzyn J.L."/>
            <person name="Mcevoy S.L."/>
        </authorList>
    </citation>
    <scope>NUCLEOTIDE SEQUENCE</scope>
    <source>
        <strain evidence="11">91603</strain>
        <tissue evidence="11">Leaf</tissue>
    </source>
</reference>
<comment type="caution">
    <text evidence="11">The sequence shown here is derived from an EMBL/GenBank/DDBJ whole genome shotgun (WGS) entry which is preliminary data.</text>
</comment>
<dbReference type="PANTHER" id="PTHR45859">
    <property type="entry name" value="TRANSLATION INITIATION FACTOR EIF-2B SUBUNIT BETA"/>
    <property type="match status" value="1"/>
</dbReference>
<dbReference type="GO" id="GO:0005085">
    <property type="term" value="F:guanyl-nucleotide exchange factor activity"/>
    <property type="evidence" value="ECO:0007669"/>
    <property type="project" value="TreeGrafter"/>
</dbReference>
<evidence type="ECO:0000256" key="7">
    <source>
        <dbReference type="ARBA" id="ARBA00044228"/>
    </source>
</evidence>
<dbReference type="Proteomes" id="UP001064489">
    <property type="component" value="Chromosome 12"/>
</dbReference>
<dbReference type="Pfam" id="PF01008">
    <property type="entry name" value="IF-2B"/>
    <property type="match status" value="1"/>
</dbReference>
<dbReference type="InterPro" id="IPR042529">
    <property type="entry name" value="IF_2B-like_C"/>
</dbReference>
<dbReference type="Gene3D" id="3.40.50.10470">
    <property type="entry name" value="Translation initiation factor eif-2b, domain 2"/>
    <property type="match status" value="1"/>
</dbReference>
<sequence length="263" mass="28870">MPDTQALVNDFLNKLKKRKIEGSQATARQTAELLRSVISQQRVPYTNQAGALIDAMKVVGEQLIAANPVELAVGNIVRRVLHIIREEDLSLTTAAISGMNLSAVSDDDDDGDRDDHPVLSAAAVAAAARSTLRPPSLHTLLEDMPDSAAVPHASSSGGDSEGKSKSADKSTITRKLKHDVIEAVNELIQDIITCHEQIAEQAVEHIHQNEVILTLGSSRTVLEFLCAAKEKKDRFEYLLLRVLQGIRGIYLRKNWLQEVYRPL</sequence>
<dbReference type="InterPro" id="IPR037171">
    <property type="entry name" value="NagB/RpiA_transferase-like"/>
</dbReference>
<comment type="similarity">
    <text evidence="2 9">Belongs to the eIF-2B alpha/beta/delta subunits family.</text>
</comment>
<evidence type="ECO:0000256" key="3">
    <source>
        <dbReference type="ARBA" id="ARBA00022490"/>
    </source>
</evidence>
<feature type="region of interest" description="Disordered" evidence="10">
    <location>
        <begin position="147"/>
        <end position="170"/>
    </location>
</feature>
<dbReference type="InterPro" id="IPR051855">
    <property type="entry name" value="eIF2B_beta_subunit"/>
</dbReference>
<evidence type="ECO:0000256" key="5">
    <source>
        <dbReference type="ARBA" id="ARBA00022917"/>
    </source>
</evidence>
<keyword evidence="3" id="KW-0963">Cytoplasm</keyword>
<comment type="subunit">
    <text evidence="8">Component of the translation initiation factor 2B (eIF2B) complex which is a heterodecamer of two sets of five different subunits: alpha, beta, gamma, delta and epsilon. Subunits alpha, beta and delta comprise a regulatory subcomplex and subunits epsilon and gamma comprise a catalytic subcomplex. Within the complex, the hexameric regulatory complex resides at the center, with the two heterodimeric catalytic subcomplexes bound on opposite sides.</text>
</comment>
<dbReference type="GO" id="GO:0005851">
    <property type="term" value="C:eukaryotic translation initiation factor 2B complex"/>
    <property type="evidence" value="ECO:0007669"/>
    <property type="project" value="TreeGrafter"/>
</dbReference>
<gene>
    <name evidence="11" type="ORF">LWI28_001646</name>
</gene>
<evidence type="ECO:0000313" key="11">
    <source>
        <dbReference type="EMBL" id="KAI9156169.1"/>
    </source>
</evidence>
<protein>
    <recommendedName>
        <fullName evidence="6">Translation initiation factor eIF2B subunit beta</fullName>
    </recommendedName>
    <alternativeName>
        <fullName evidence="7">eIF2B GDP-GTP exchange factor subunit beta</fullName>
    </alternativeName>
</protein>
<reference evidence="11" key="1">
    <citation type="journal article" date="2022" name="Plant J.">
        <title>Strategies of tolerance reflected in two North American maple genomes.</title>
        <authorList>
            <person name="McEvoy S.L."/>
            <person name="Sezen U.U."/>
            <person name="Trouern-Trend A."/>
            <person name="McMahon S.M."/>
            <person name="Schaberg P.G."/>
            <person name="Yang J."/>
            <person name="Wegrzyn J.L."/>
            <person name="Swenson N.G."/>
        </authorList>
    </citation>
    <scope>NUCLEOTIDE SEQUENCE</scope>
    <source>
        <strain evidence="11">91603</strain>
    </source>
</reference>
<name>A0AAD5IBA4_ACENE</name>
<dbReference type="EMBL" id="JAJSOW010000107">
    <property type="protein sequence ID" value="KAI9156169.1"/>
    <property type="molecule type" value="Genomic_DNA"/>
</dbReference>
<keyword evidence="4" id="KW-0396">Initiation factor</keyword>
<dbReference type="SUPFAM" id="SSF100950">
    <property type="entry name" value="NagB/RpiA/CoA transferase-like"/>
    <property type="match status" value="1"/>
</dbReference>
<evidence type="ECO:0000256" key="9">
    <source>
        <dbReference type="RuleBase" id="RU003814"/>
    </source>
</evidence>